<dbReference type="RefSeq" id="WP_132616966.1">
    <property type="nucleotide sequence ID" value="NZ_SMKQ01000103.1"/>
</dbReference>
<reference evidence="1 2" key="1">
    <citation type="submission" date="2019-03" db="EMBL/GenBank/DDBJ databases">
        <title>Draft genome sequences of novel Actinobacteria.</title>
        <authorList>
            <person name="Sahin N."/>
            <person name="Ay H."/>
            <person name="Saygin H."/>
        </authorList>
    </citation>
    <scope>NUCLEOTIDE SEQUENCE [LARGE SCALE GENOMIC DNA]</scope>
    <source>
        <strain evidence="1 2">CH32</strain>
    </source>
</reference>
<gene>
    <name evidence="1" type="ORF">E1286_27620</name>
</gene>
<dbReference type="EMBL" id="SMKQ01000103">
    <property type="protein sequence ID" value="TDD44203.1"/>
    <property type="molecule type" value="Genomic_DNA"/>
</dbReference>
<name>A0A4R4YHC9_9ACTN</name>
<dbReference type="Proteomes" id="UP000295302">
    <property type="component" value="Unassembled WGS sequence"/>
</dbReference>
<sequence>MADIINRYAAIDLYMPEDSHRVIREHVGQGQPFPRQVDAWWIAFCLGIRHKEKRPLPEKRTKFMDGTILSSDPWRIVHLELIALGLHGEEILTRPREVVQVATEHANYGLEVLVNALTGQNEPTLALMNFLDMTTL</sequence>
<comment type="caution">
    <text evidence="1">The sequence shown here is derived from an EMBL/GenBank/DDBJ whole genome shotgun (WGS) entry which is preliminary data.</text>
</comment>
<evidence type="ECO:0000313" key="2">
    <source>
        <dbReference type="Proteomes" id="UP000295302"/>
    </source>
</evidence>
<organism evidence="1 2">
    <name type="scientific">Nonomuraea terrae</name>
    <dbReference type="NCBI Taxonomy" id="2530383"/>
    <lineage>
        <taxon>Bacteria</taxon>
        <taxon>Bacillati</taxon>
        <taxon>Actinomycetota</taxon>
        <taxon>Actinomycetes</taxon>
        <taxon>Streptosporangiales</taxon>
        <taxon>Streptosporangiaceae</taxon>
        <taxon>Nonomuraea</taxon>
    </lineage>
</organism>
<accession>A0A4R4YHC9</accession>
<protein>
    <submittedName>
        <fullName evidence="1">Uncharacterized protein</fullName>
    </submittedName>
</protein>
<keyword evidence="2" id="KW-1185">Reference proteome</keyword>
<proteinExistence type="predicted"/>
<dbReference type="OrthoDB" id="8456888at2"/>
<dbReference type="AlphaFoldDB" id="A0A4R4YHC9"/>
<evidence type="ECO:0000313" key="1">
    <source>
        <dbReference type="EMBL" id="TDD44203.1"/>
    </source>
</evidence>